<reference evidence="1 2" key="1">
    <citation type="journal article" date="2014" name="BMC Genomics">
        <title>Comparison of environmental and isolate Sulfobacillus genomes reveals diverse carbon, sulfur, nitrogen, and hydrogen metabolisms.</title>
        <authorList>
            <person name="Justice N.B."/>
            <person name="Norman A."/>
            <person name="Brown C.T."/>
            <person name="Singh A."/>
            <person name="Thomas B.C."/>
            <person name="Banfield J.F."/>
        </authorList>
    </citation>
    <scope>NUCLEOTIDE SEQUENCE [LARGE SCALE GENOMIC DNA]</scope>
    <source>
        <strain evidence="1">AMDSBA5</strain>
    </source>
</reference>
<dbReference type="Proteomes" id="UP000242705">
    <property type="component" value="Unassembled WGS sequence"/>
</dbReference>
<dbReference type="EMBL" id="PXYX01000038">
    <property type="protein sequence ID" value="PSR25014.1"/>
    <property type="molecule type" value="Genomic_DNA"/>
</dbReference>
<dbReference type="NCBIfam" id="TIGR02589">
    <property type="entry name" value="cas_Csd2"/>
    <property type="match status" value="1"/>
</dbReference>
<organism evidence="1 2">
    <name type="scientific">Sulfobacillus thermosulfidooxidans</name>
    <dbReference type="NCBI Taxonomy" id="28034"/>
    <lineage>
        <taxon>Bacteria</taxon>
        <taxon>Bacillati</taxon>
        <taxon>Bacillota</taxon>
        <taxon>Clostridia</taxon>
        <taxon>Eubacteriales</taxon>
        <taxon>Clostridiales Family XVII. Incertae Sedis</taxon>
        <taxon>Sulfobacillus</taxon>
    </lineage>
</organism>
<evidence type="ECO:0000313" key="2">
    <source>
        <dbReference type="Proteomes" id="UP000242705"/>
    </source>
</evidence>
<comment type="caution">
    <text evidence="1">The sequence shown here is derived from an EMBL/GenBank/DDBJ whole genome shotgun (WGS) entry which is preliminary data.</text>
</comment>
<dbReference type="Pfam" id="PF05107">
    <property type="entry name" value="Cas_Cas7"/>
    <property type="match status" value="1"/>
</dbReference>
<dbReference type="InterPro" id="IPR013418">
    <property type="entry name" value="CRISPR-assoc_prot_Cas7/Csd2"/>
</dbReference>
<protein>
    <submittedName>
        <fullName evidence="1">Type I-C CRISPR-associated protein Cas7/Csd2</fullName>
    </submittedName>
</protein>
<gene>
    <name evidence="1" type="primary">cas7c</name>
    <name evidence="1" type="ORF">C7B47_13440</name>
</gene>
<evidence type="ECO:0000313" key="1">
    <source>
        <dbReference type="EMBL" id="PSR25014.1"/>
    </source>
</evidence>
<dbReference type="AlphaFoldDB" id="A0A2T2WS02"/>
<dbReference type="GO" id="GO:0043571">
    <property type="term" value="P:maintenance of CRISPR repeat elements"/>
    <property type="evidence" value="ECO:0007669"/>
    <property type="project" value="InterPro"/>
</dbReference>
<name>A0A2T2WS02_SULTH</name>
<sequence>MMAEIQNRYDFLYVFDVENGNPNGDPDAANLPRIDPETLQGLVSDVAIKRRIRNYVQIARGNQPPYAIFVEHATNLNTKIQLAHEATANGNSGLKESSKHRVHEARDWMCQTFFDVRTFGAVMSTGANAGQVRGPVQISFARSVDPIMTMDITVTRVAVADPVKDIQTAQGLAQWEQEQDEDKLRTMGRKAVVPYGLYVGKGFVSPHFAARSRGGTGFSEEDLTLLWEAFLNMFEQDRSASKGVMTTRRLFIFKHVGTDSNPDQRARQAMLGCAPAQSLLELGNVVTIQRQDGVEYPRRFADYEIRVDASRVPAGVELMVLGG</sequence>
<dbReference type="NCBIfam" id="TIGR01595">
    <property type="entry name" value="cas_CT1132"/>
    <property type="match status" value="1"/>
</dbReference>
<accession>A0A2T2WS02</accession>
<proteinExistence type="predicted"/>
<dbReference type="InterPro" id="IPR006482">
    <property type="entry name" value="Cas7_Csh2/Csh2"/>
</dbReference>